<dbReference type="Proteomes" id="UP000070427">
    <property type="component" value="Unassembled WGS sequence"/>
</dbReference>
<dbReference type="OrthoDB" id="9812167at2"/>
<organism evidence="16 17">
    <name type="scientific">Fervidicola ferrireducens</name>
    <dbReference type="NCBI Taxonomy" id="520764"/>
    <lineage>
        <taxon>Bacteria</taxon>
        <taxon>Bacillati</taxon>
        <taxon>Bacillota</taxon>
        <taxon>Clostridia</taxon>
        <taxon>Thermosediminibacterales</taxon>
        <taxon>Thermosediminibacteraceae</taxon>
        <taxon>Fervidicola</taxon>
    </lineage>
</organism>
<dbReference type="Pfam" id="PF01326">
    <property type="entry name" value="PPDK_N"/>
    <property type="match status" value="1"/>
</dbReference>
<dbReference type="SUPFAM" id="SSF56059">
    <property type="entry name" value="Glutathione synthetase ATP-binding domain-like"/>
    <property type="match status" value="1"/>
</dbReference>
<evidence type="ECO:0000256" key="14">
    <source>
        <dbReference type="ARBA" id="ARBA00047700"/>
    </source>
</evidence>
<dbReference type="PANTHER" id="PTHR43030:SF1">
    <property type="entry name" value="PHOSPHOENOLPYRUVATE SYNTHASE"/>
    <property type="match status" value="1"/>
</dbReference>
<dbReference type="EMBL" id="LOED01000022">
    <property type="protein sequence ID" value="KXG76056.1"/>
    <property type="molecule type" value="Genomic_DNA"/>
</dbReference>
<dbReference type="GO" id="GO:0005524">
    <property type="term" value="F:ATP binding"/>
    <property type="evidence" value="ECO:0007669"/>
    <property type="project" value="UniProtKB-KW"/>
</dbReference>
<evidence type="ECO:0000313" key="16">
    <source>
        <dbReference type="EMBL" id="KXG76056.1"/>
    </source>
</evidence>
<comment type="function">
    <text evidence="2">Catalyzes the phosphorylation of pyruvate to phosphoenolpyruvate.</text>
</comment>
<evidence type="ECO:0000256" key="3">
    <source>
        <dbReference type="ARBA" id="ARBA00004742"/>
    </source>
</evidence>
<dbReference type="GO" id="GO:0008986">
    <property type="term" value="F:pyruvate, water dikinase activity"/>
    <property type="evidence" value="ECO:0007669"/>
    <property type="project" value="UniProtKB-EC"/>
</dbReference>
<comment type="catalytic activity">
    <reaction evidence="14">
        <text>pyruvate + ATP + H2O = phosphoenolpyruvate + AMP + phosphate + 2 H(+)</text>
        <dbReference type="Rhea" id="RHEA:11364"/>
        <dbReference type="ChEBI" id="CHEBI:15361"/>
        <dbReference type="ChEBI" id="CHEBI:15377"/>
        <dbReference type="ChEBI" id="CHEBI:15378"/>
        <dbReference type="ChEBI" id="CHEBI:30616"/>
        <dbReference type="ChEBI" id="CHEBI:43474"/>
        <dbReference type="ChEBI" id="CHEBI:58702"/>
        <dbReference type="ChEBI" id="CHEBI:456215"/>
        <dbReference type="EC" id="2.7.9.2"/>
    </reaction>
</comment>
<evidence type="ECO:0000256" key="6">
    <source>
        <dbReference type="ARBA" id="ARBA00021623"/>
    </source>
</evidence>
<evidence type="ECO:0000256" key="9">
    <source>
        <dbReference type="ARBA" id="ARBA00022741"/>
    </source>
</evidence>
<dbReference type="RefSeq" id="WP_066353919.1">
    <property type="nucleotide sequence ID" value="NZ_LOED01000022.1"/>
</dbReference>
<comment type="cofactor">
    <cofactor evidence="1">
        <name>Mg(2+)</name>
        <dbReference type="ChEBI" id="CHEBI:18420"/>
    </cofactor>
</comment>
<comment type="caution">
    <text evidence="16">The sequence shown here is derived from an EMBL/GenBank/DDBJ whole genome shotgun (WGS) entry which is preliminary data.</text>
</comment>
<keyword evidence="11" id="KW-0067">ATP-binding</keyword>
<keyword evidence="8" id="KW-0479">Metal-binding</keyword>
<dbReference type="InterPro" id="IPR006319">
    <property type="entry name" value="PEP_synth"/>
</dbReference>
<evidence type="ECO:0000256" key="4">
    <source>
        <dbReference type="ARBA" id="ARBA00007837"/>
    </source>
</evidence>
<evidence type="ECO:0000256" key="13">
    <source>
        <dbReference type="ARBA" id="ARBA00033470"/>
    </source>
</evidence>
<sequence length="575" mass="65781">MTKNGNEKLRRYIAFDPLHVEEFKRKTLGSGSIGGKAKGFLFSKILLEKKEDEILTNVVIPPSYFVATSVYEDFMEKNRIYRILEETPDDLEGIQAAIMGGDFPDYVNDFLKNVISVMDYPLAIRSSSMLEDSVKYSFAGKYFTTFIPNNGDEKQRLHQITYAIKQVYASTFGINAVVYRKKHGLAEEKMAVIIQQLFGKQRGDGFYPEIAGVGFSQNYRRFTERIRKEDGVVRMVFGLGTRSTNRGYARTFSLTNLELRPEGNNVQEIAKYSQETFDMLNLKTGNLESYNINERLDLIPYHRNFNKLCSLFSAHENVIKDIPPVITSLGPGEKLIFTFDRFPSYKPRFFKLMKFLFSVLEDAMGIAVDVEWAYEPEDPKFALIQVRPLSSKEEYRKVRIPEGIKKEEIILAGDRMLTNGMVQGVRFLVYVDHDEFHASPDKYAIAREVGRVNEALAGERYILVGPGRWGSSNPMQGVPVNYNEICNCGVLVEVGIQRKNFTPELSYGTHFFADLELDGILYMPVFDNIKTNIINFDWFSNAPRKATGHRAVWIYEGEFDVYLDGDNMKGVIVKK</sequence>
<dbReference type="STRING" id="520764.AN618_17280"/>
<dbReference type="InterPro" id="IPR013815">
    <property type="entry name" value="ATP_grasp_subdomain_1"/>
</dbReference>
<keyword evidence="7" id="KW-0808">Transferase</keyword>
<keyword evidence="10" id="KW-0418">Kinase</keyword>
<protein>
    <recommendedName>
        <fullName evidence="6">Phosphoenolpyruvate synthase</fullName>
        <ecNumber evidence="5">2.7.9.2</ecNumber>
    </recommendedName>
    <alternativeName>
        <fullName evidence="13">Pyruvate, water dikinase</fullName>
    </alternativeName>
</protein>
<name>A0A140L681_9FIRM</name>
<keyword evidence="12" id="KW-0460">Magnesium</keyword>
<dbReference type="InParanoid" id="A0A140L681"/>
<evidence type="ECO:0000313" key="17">
    <source>
        <dbReference type="Proteomes" id="UP000070427"/>
    </source>
</evidence>
<dbReference type="PANTHER" id="PTHR43030">
    <property type="entry name" value="PHOSPHOENOLPYRUVATE SYNTHASE"/>
    <property type="match status" value="1"/>
</dbReference>
<evidence type="ECO:0000256" key="10">
    <source>
        <dbReference type="ARBA" id="ARBA00022777"/>
    </source>
</evidence>
<evidence type="ECO:0000256" key="2">
    <source>
        <dbReference type="ARBA" id="ARBA00002988"/>
    </source>
</evidence>
<evidence type="ECO:0000256" key="8">
    <source>
        <dbReference type="ARBA" id="ARBA00022723"/>
    </source>
</evidence>
<evidence type="ECO:0000256" key="1">
    <source>
        <dbReference type="ARBA" id="ARBA00001946"/>
    </source>
</evidence>
<comment type="similarity">
    <text evidence="4">Belongs to the PEP-utilizing enzyme family.</text>
</comment>
<evidence type="ECO:0000256" key="12">
    <source>
        <dbReference type="ARBA" id="ARBA00022842"/>
    </source>
</evidence>
<accession>A0A140L681</accession>
<comment type="pathway">
    <text evidence="3">Carbohydrate biosynthesis; gluconeogenesis.</text>
</comment>
<keyword evidence="17" id="KW-1185">Reference proteome</keyword>
<evidence type="ECO:0000256" key="11">
    <source>
        <dbReference type="ARBA" id="ARBA00022840"/>
    </source>
</evidence>
<evidence type="ECO:0000259" key="15">
    <source>
        <dbReference type="Pfam" id="PF01326"/>
    </source>
</evidence>
<reference evidence="16 17" key="1">
    <citation type="submission" date="2015-12" db="EMBL/GenBank/DDBJ databases">
        <title>Draft genome sequnece of Fervidicola ferrireducens strain Y170.</title>
        <authorList>
            <person name="Patel B.K."/>
        </authorList>
    </citation>
    <scope>NUCLEOTIDE SEQUENCE [LARGE SCALE GENOMIC DNA]</scope>
    <source>
        <strain evidence="16 17">Y170</strain>
    </source>
</reference>
<dbReference type="AlphaFoldDB" id="A0A140L681"/>
<feature type="domain" description="Pyruvate phosphate dikinase AMP/ATP-binding" evidence="15">
    <location>
        <begin position="32"/>
        <end position="406"/>
    </location>
</feature>
<keyword evidence="9" id="KW-0547">Nucleotide-binding</keyword>
<dbReference type="Gene3D" id="3.30.1490.20">
    <property type="entry name" value="ATP-grasp fold, A domain"/>
    <property type="match status" value="1"/>
</dbReference>
<dbReference type="GO" id="GO:0046872">
    <property type="term" value="F:metal ion binding"/>
    <property type="evidence" value="ECO:0007669"/>
    <property type="project" value="UniProtKB-KW"/>
</dbReference>
<evidence type="ECO:0000256" key="5">
    <source>
        <dbReference type="ARBA" id="ARBA00011996"/>
    </source>
</evidence>
<gene>
    <name evidence="16" type="ORF">AN618_17280</name>
</gene>
<proteinExistence type="inferred from homology"/>
<evidence type="ECO:0000256" key="7">
    <source>
        <dbReference type="ARBA" id="ARBA00022679"/>
    </source>
</evidence>
<dbReference type="EC" id="2.7.9.2" evidence="5"/>
<dbReference type="InterPro" id="IPR002192">
    <property type="entry name" value="PPDK_AMP/ATP-bd"/>
</dbReference>